<dbReference type="SUPFAM" id="SSF56762">
    <property type="entry name" value="HydB/Nqo4-like"/>
    <property type="match status" value="1"/>
</dbReference>
<evidence type="ECO:0000313" key="4">
    <source>
        <dbReference type="Proteomes" id="UP001318321"/>
    </source>
</evidence>
<gene>
    <name evidence="3" type="ORF">HBJ55_04785</name>
</gene>
<accession>A0ABX0PQA0</accession>
<reference evidence="3 4" key="1">
    <citation type="submission" date="2020-03" db="EMBL/GenBank/DDBJ databases">
        <title>Identification of Halomonas strains.</title>
        <authorList>
            <person name="Xiao Z."/>
            <person name="Dong F."/>
            <person name="Wang Z."/>
            <person name="Zhao J.-Y."/>
        </authorList>
    </citation>
    <scope>NUCLEOTIDE SEQUENCE [LARGE SCALE GENOMIC DNA]</scope>
    <source>
        <strain evidence="3 4">DX6</strain>
    </source>
</reference>
<dbReference type="Proteomes" id="UP001318321">
    <property type="component" value="Unassembled WGS sequence"/>
</dbReference>
<keyword evidence="4" id="KW-1185">Reference proteome</keyword>
<comment type="caution">
    <text evidence="3">The sequence shown here is derived from an EMBL/GenBank/DDBJ whole genome shotgun (WGS) entry which is preliminary data.</text>
</comment>
<name>A0ABX0PQA0_9GAMM</name>
<proteinExistence type="predicted"/>
<dbReference type="InterPro" id="IPR029014">
    <property type="entry name" value="NiFe-Hase_large"/>
</dbReference>
<dbReference type="Pfam" id="PF00346">
    <property type="entry name" value="Complex1_49kDa"/>
    <property type="match status" value="1"/>
</dbReference>
<evidence type="ECO:0000313" key="3">
    <source>
        <dbReference type="EMBL" id="NIC04735.1"/>
    </source>
</evidence>
<dbReference type="InterPro" id="IPR001135">
    <property type="entry name" value="NADH_Q_OxRdtase_suD"/>
</dbReference>
<sequence>MAVSWQRRLAARAPAAVFLVEGARIGPVRETLALSPGIRLVDTPRHASVLVVAGDVPTGWRDDLRRIHDQLPAPFVSVWCCCESFEALCNPIRNDAVEALPQGVVETHRELMLGKRDSAPRLLPDEPPNSWEGLGDDGHGGEGMMGGTPYGRPMAMNMQDDLRDGLTLDTLTFRLGPFHSALPPGLQAEVSLQGDLVQTWTVTRKPFASVVEPIFHAARQEPVPIVEIELARARHHLRRLYRGLWIAGWPRLAERTLRMAGQLSPNSDIAGLRYTLERGGLWRLALPEPGRGALDEAQARQLGGPAARAAGIDDDLRSQDAHYRRLGFAPTCREAGDTAARWQQWLDEIEQSLVLAGQAARHDLKTAEADAVETPRGPWADAFPHDMSDLLGEVLPGLEWSEALLTLASLDVAALDLHPLGETRLPGPGHAGQKGHA</sequence>
<dbReference type="Gene3D" id="1.10.645.10">
    <property type="entry name" value="Cytochrome-c3 Hydrogenase, chain B"/>
    <property type="match status" value="1"/>
</dbReference>
<dbReference type="SUPFAM" id="SSF56770">
    <property type="entry name" value="HydA/Nqo6-like"/>
    <property type="match status" value="1"/>
</dbReference>
<protein>
    <recommendedName>
        <fullName evidence="2">NADH-quinone oxidoreductase subunit D domain-containing protein</fullName>
    </recommendedName>
</protein>
<organism evidence="3 4">
    <name type="scientific">Billgrantia bachuensis</name>
    <dbReference type="NCBI Taxonomy" id="2717286"/>
    <lineage>
        <taxon>Bacteria</taxon>
        <taxon>Pseudomonadati</taxon>
        <taxon>Pseudomonadota</taxon>
        <taxon>Gammaproteobacteria</taxon>
        <taxon>Oceanospirillales</taxon>
        <taxon>Halomonadaceae</taxon>
        <taxon>Billgrantia</taxon>
    </lineage>
</organism>
<feature type="domain" description="NADH-quinone oxidoreductase subunit D" evidence="2">
    <location>
        <begin position="292"/>
        <end position="362"/>
    </location>
</feature>
<dbReference type="EMBL" id="JAAQTO010000013">
    <property type="protein sequence ID" value="NIC04735.1"/>
    <property type="molecule type" value="Genomic_DNA"/>
</dbReference>
<evidence type="ECO:0000259" key="2">
    <source>
        <dbReference type="Pfam" id="PF00346"/>
    </source>
</evidence>
<evidence type="ECO:0000256" key="1">
    <source>
        <dbReference type="SAM" id="MobiDB-lite"/>
    </source>
</evidence>
<dbReference type="RefSeq" id="WP_167111574.1">
    <property type="nucleotide sequence ID" value="NZ_JAAQTO010000013.1"/>
</dbReference>
<feature type="region of interest" description="Disordered" evidence="1">
    <location>
        <begin position="117"/>
        <end position="141"/>
    </location>
</feature>